<dbReference type="FunFam" id="3.40.50.720:FF:000084">
    <property type="entry name" value="Short-chain dehydrogenase reductase"/>
    <property type="match status" value="1"/>
</dbReference>
<organism evidence="3 4">
    <name type="scientific">Seohaeicola zhoushanensis</name>
    <dbReference type="NCBI Taxonomy" id="1569283"/>
    <lineage>
        <taxon>Bacteria</taxon>
        <taxon>Pseudomonadati</taxon>
        <taxon>Pseudomonadota</taxon>
        <taxon>Alphaproteobacteria</taxon>
        <taxon>Rhodobacterales</taxon>
        <taxon>Roseobacteraceae</taxon>
        <taxon>Seohaeicola</taxon>
    </lineage>
</organism>
<dbReference type="PANTHER" id="PTHR42760">
    <property type="entry name" value="SHORT-CHAIN DEHYDROGENASES/REDUCTASES FAMILY MEMBER"/>
    <property type="match status" value="1"/>
</dbReference>
<comment type="similarity">
    <text evidence="1">Belongs to the short-chain dehydrogenases/reductases (SDR) family.</text>
</comment>
<accession>A0A8J3GXM8</accession>
<dbReference type="GO" id="GO:0016616">
    <property type="term" value="F:oxidoreductase activity, acting on the CH-OH group of donors, NAD or NADP as acceptor"/>
    <property type="evidence" value="ECO:0007669"/>
    <property type="project" value="TreeGrafter"/>
</dbReference>
<dbReference type="InterPro" id="IPR020904">
    <property type="entry name" value="Sc_DH/Rdtase_CS"/>
</dbReference>
<reference evidence="3" key="2">
    <citation type="submission" date="2020-09" db="EMBL/GenBank/DDBJ databases">
        <authorList>
            <person name="Sun Q."/>
            <person name="Kim S."/>
        </authorList>
    </citation>
    <scope>NUCLEOTIDE SEQUENCE</scope>
    <source>
        <strain evidence="3">KCTC 42650</strain>
    </source>
</reference>
<dbReference type="Proteomes" id="UP000626220">
    <property type="component" value="Unassembled WGS sequence"/>
</dbReference>
<dbReference type="InterPro" id="IPR036291">
    <property type="entry name" value="NAD(P)-bd_dom_sf"/>
</dbReference>
<dbReference type="PRINTS" id="PR00080">
    <property type="entry name" value="SDRFAMILY"/>
</dbReference>
<dbReference type="EMBL" id="BNCJ01000004">
    <property type="protein sequence ID" value="GHF49445.1"/>
    <property type="molecule type" value="Genomic_DNA"/>
</dbReference>
<dbReference type="AlphaFoldDB" id="A0A8J3GXM8"/>
<gene>
    <name evidence="3" type="ORF">GCM10017056_21430</name>
</gene>
<dbReference type="PRINTS" id="PR00081">
    <property type="entry name" value="GDHRDH"/>
</dbReference>
<evidence type="ECO:0000313" key="3">
    <source>
        <dbReference type="EMBL" id="GHF49445.1"/>
    </source>
</evidence>
<protein>
    <submittedName>
        <fullName evidence="3">Dehydrogenase</fullName>
    </submittedName>
</protein>
<dbReference type="SUPFAM" id="SSF51735">
    <property type="entry name" value="NAD(P)-binding Rossmann-fold domains"/>
    <property type="match status" value="1"/>
</dbReference>
<dbReference type="Gene3D" id="3.40.50.720">
    <property type="entry name" value="NAD(P)-binding Rossmann-like Domain"/>
    <property type="match status" value="1"/>
</dbReference>
<dbReference type="PANTHER" id="PTHR42760:SF115">
    <property type="entry name" value="3-OXOACYL-[ACYL-CARRIER-PROTEIN] REDUCTASE FABG"/>
    <property type="match status" value="1"/>
</dbReference>
<keyword evidence="4" id="KW-1185">Reference proteome</keyword>
<evidence type="ECO:0000256" key="2">
    <source>
        <dbReference type="ARBA" id="ARBA00023002"/>
    </source>
</evidence>
<dbReference type="Pfam" id="PF13561">
    <property type="entry name" value="adh_short_C2"/>
    <property type="match status" value="1"/>
</dbReference>
<name>A0A8J3GXM8_9RHOB</name>
<sequence length="260" mass="27462">MGDRLKDKVAAVIGAGSIGAGASNGSAVAALFAREGAKVLCVDISPTAAQRTVDEITSAGGIASGFTADASDTAQIAAAVEACVDRYGQIDVLHYNVGIEAFGELIDVTDESWDRVFDINLKGAMAAARAAVPHMMARKTGSIINVSSIASLRWSQMQFLSYNVSKAALNRMTRVVARQYAPHNVRCNVILPGLINTPHAAALFKTEEERLEAMKARDARCPMGRQGTPEDIAMAALFLASDESRYVTGLEMVVDGGITL</sequence>
<reference evidence="3" key="1">
    <citation type="journal article" date="2014" name="Int. J. Syst. Evol. Microbiol.">
        <title>Complete genome sequence of Corynebacterium casei LMG S-19264T (=DSM 44701T), isolated from a smear-ripened cheese.</title>
        <authorList>
            <consortium name="US DOE Joint Genome Institute (JGI-PGF)"/>
            <person name="Walter F."/>
            <person name="Albersmeier A."/>
            <person name="Kalinowski J."/>
            <person name="Ruckert C."/>
        </authorList>
    </citation>
    <scope>NUCLEOTIDE SEQUENCE</scope>
    <source>
        <strain evidence="3">KCTC 42650</strain>
    </source>
</reference>
<dbReference type="InterPro" id="IPR002347">
    <property type="entry name" value="SDR_fam"/>
</dbReference>
<dbReference type="PROSITE" id="PS00061">
    <property type="entry name" value="ADH_SHORT"/>
    <property type="match status" value="1"/>
</dbReference>
<comment type="caution">
    <text evidence="3">The sequence shown here is derived from an EMBL/GenBank/DDBJ whole genome shotgun (WGS) entry which is preliminary data.</text>
</comment>
<dbReference type="CDD" id="cd05233">
    <property type="entry name" value="SDR_c"/>
    <property type="match status" value="1"/>
</dbReference>
<proteinExistence type="inferred from homology"/>
<keyword evidence="2" id="KW-0560">Oxidoreductase</keyword>
<evidence type="ECO:0000256" key="1">
    <source>
        <dbReference type="ARBA" id="ARBA00006484"/>
    </source>
</evidence>
<evidence type="ECO:0000313" key="4">
    <source>
        <dbReference type="Proteomes" id="UP000626220"/>
    </source>
</evidence>
<dbReference type="NCBIfam" id="NF005559">
    <property type="entry name" value="PRK07231.1"/>
    <property type="match status" value="1"/>
</dbReference>
<dbReference type="RefSeq" id="WP_189680074.1">
    <property type="nucleotide sequence ID" value="NZ_BNCJ01000004.1"/>
</dbReference>